<sequence length="108" mass="12183">MEKMETDEKSENDRHRPDTDIMQSTMTEENIVTKQSSSLTRNGNRESSDPFLAATKTNGLELPADISFNTNLTRKMATLLQENDILVLICENKNEMANLGMEVAMTKN</sequence>
<dbReference type="AlphaFoldDB" id="A0A8B8EWG7"/>
<dbReference type="RefSeq" id="XP_022344334.1">
    <property type="nucleotide sequence ID" value="XM_022488626.1"/>
</dbReference>
<feature type="compositionally biased region" description="Basic and acidic residues" evidence="1">
    <location>
        <begin position="1"/>
        <end position="19"/>
    </location>
</feature>
<protein>
    <submittedName>
        <fullName evidence="3">Uncharacterized protein LOC111137246</fullName>
    </submittedName>
</protein>
<proteinExistence type="predicted"/>
<evidence type="ECO:0000256" key="1">
    <source>
        <dbReference type="SAM" id="MobiDB-lite"/>
    </source>
</evidence>
<reference evidence="3" key="1">
    <citation type="submission" date="2025-08" db="UniProtKB">
        <authorList>
            <consortium name="RefSeq"/>
        </authorList>
    </citation>
    <scope>IDENTIFICATION</scope>
    <source>
        <tissue evidence="3">Whole sample</tissue>
    </source>
</reference>
<dbReference type="KEGG" id="cvn:111137246"/>
<organism evidence="2 3">
    <name type="scientific">Crassostrea virginica</name>
    <name type="common">Eastern oyster</name>
    <dbReference type="NCBI Taxonomy" id="6565"/>
    <lineage>
        <taxon>Eukaryota</taxon>
        <taxon>Metazoa</taxon>
        <taxon>Spiralia</taxon>
        <taxon>Lophotrochozoa</taxon>
        <taxon>Mollusca</taxon>
        <taxon>Bivalvia</taxon>
        <taxon>Autobranchia</taxon>
        <taxon>Pteriomorphia</taxon>
        <taxon>Ostreida</taxon>
        <taxon>Ostreoidea</taxon>
        <taxon>Ostreidae</taxon>
        <taxon>Crassostrea</taxon>
    </lineage>
</organism>
<evidence type="ECO:0000313" key="3">
    <source>
        <dbReference type="RefSeq" id="XP_022344334.1"/>
    </source>
</evidence>
<feature type="compositionally biased region" description="Polar residues" evidence="1">
    <location>
        <begin position="21"/>
        <end position="42"/>
    </location>
</feature>
<keyword evidence="2" id="KW-1185">Reference proteome</keyword>
<feature type="region of interest" description="Disordered" evidence="1">
    <location>
        <begin position="1"/>
        <end position="50"/>
    </location>
</feature>
<dbReference type="GeneID" id="111137246"/>
<gene>
    <name evidence="3" type="primary">LOC111137246</name>
</gene>
<evidence type="ECO:0000313" key="2">
    <source>
        <dbReference type="Proteomes" id="UP000694844"/>
    </source>
</evidence>
<accession>A0A8B8EWG7</accession>
<dbReference type="Proteomes" id="UP000694844">
    <property type="component" value="Chromosome 5"/>
</dbReference>
<name>A0A8B8EWG7_CRAVI</name>